<dbReference type="Proteomes" id="UP001159363">
    <property type="component" value="Chromosome 4"/>
</dbReference>
<gene>
    <name evidence="1" type="ORF">PR048_016236</name>
</gene>
<evidence type="ECO:0000313" key="2">
    <source>
        <dbReference type="Proteomes" id="UP001159363"/>
    </source>
</evidence>
<keyword evidence="2" id="KW-1185">Reference proteome</keyword>
<name>A0ABQ9HJK5_9NEOP</name>
<comment type="caution">
    <text evidence="1">The sequence shown here is derived from an EMBL/GenBank/DDBJ whole genome shotgun (WGS) entry which is preliminary data.</text>
</comment>
<protein>
    <submittedName>
        <fullName evidence="1">Uncharacterized protein</fullName>
    </submittedName>
</protein>
<sequence length="145" mass="16443">MKALKLIVSPAEERMIVKIFVIATESLGSILGDGFRIVFLRNVSGVKLFILCRNTLTVNDVIKTVFVLPNYVCKQEGNEYPSAKIQVSHRPRSDVPTPRMEDLKSTKMLHPTLLEIMRETSISLLEHPCPDYGIIVYERSNVLEK</sequence>
<accession>A0ABQ9HJK5</accession>
<dbReference type="EMBL" id="JARBHB010000005">
    <property type="protein sequence ID" value="KAJ8884379.1"/>
    <property type="molecule type" value="Genomic_DNA"/>
</dbReference>
<reference evidence="1 2" key="1">
    <citation type="submission" date="2023-02" db="EMBL/GenBank/DDBJ databases">
        <title>LHISI_Scaffold_Assembly.</title>
        <authorList>
            <person name="Stuart O.P."/>
            <person name="Cleave R."/>
            <person name="Magrath M.J.L."/>
            <person name="Mikheyev A.S."/>
        </authorList>
    </citation>
    <scope>NUCLEOTIDE SEQUENCE [LARGE SCALE GENOMIC DNA]</scope>
    <source>
        <strain evidence="1">Daus_M_001</strain>
        <tissue evidence="1">Leg muscle</tissue>
    </source>
</reference>
<proteinExistence type="predicted"/>
<evidence type="ECO:0000313" key="1">
    <source>
        <dbReference type="EMBL" id="KAJ8884379.1"/>
    </source>
</evidence>
<organism evidence="1 2">
    <name type="scientific">Dryococelus australis</name>
    <dbReference type="NCBI Taxonomy" id="614101"/>
    <lineage>
        <taxon>Eukaryota</taxon>
        <taxon>Metazoa</taxon>
        <taxon>Ecdysozoa</taxon>
        <taxon>Arthropoda</taxon>
        <taxon>Hexapoda</taxon>
        <taxon>Insecta</taxon>
        <taxon>Pterygota</taxon>
        <taxon>Neoptera</taxon>
        <taxon>Polyneoptera</taxon>
        <taxon>Phasmatodea</taxon>
        <taxon>Verophasmatodea</taxon>
        <taxon>Anareolatae</taxon>
        <taxon>Phasmatidae</taxon>
        <taxon>Eurycanthinae</taxon>
        <taxon>Dryococelus</taxon>
    </lineage>
</organism>